<keyword evidence="9" id="KW-0464">Manganese</keyword>
<dbReference type="InterPro" id="IPR006284">
    <property type="entry name" value="Glut_synth_pro"/>
</dbReference>
<protein>
    <recommendedName>
        <fullName evidence="10">Glutathione synthetase</fullName>
        <ecNumber evidence="10">6.3.2.3</ecNumber>
    </recommendedName>
    <alternativeName>
        <fullName evidence="10">GSH synthetase</fullName>
        <shortName evidence="10">GSH-S</shortName>
        <shortName evidence="10">GSHase</shortName>
    </alternativeName>
    <alternativeName>
        <fullName evidence="10">Glutathione synthase</fullName>
    </alternativeName>
</protein>
<organism evidence="12 13">
    <name type="scientific">Candidatus Neoehrlichia procyonis str. RAC413</name>
    <dbReference type="NCBI Taxonomy" id="1359163"/>
    <lineage>
        <taxon>Bacteria</taxon>
        <taxon>Pseudomonadati</taxon>
        <taxon>Pseudomonadota</taxon>
        <taxon>Alphaproteobacteria</taxon>
        <taxon>Rickettsiales</taxon>
        <taxon>Anaplasmataceae</taxon>
        <taxon>Candidatus Neoehrlichia</taxon>
    </lineage>
</organism>
<dbReference type="Gene3D" id="3.30.470.20">
    <property type="entry name" value="ATP-grasp fold, B domain"/>
    <property type="match status" value="1"/>
</dbReference>
<evidence type="ECO:0000256" key="3">
    <source>
        <dbReference type="ARBA" id="ARBA00022598"/>
    </source>
</evidence>
<dbReference type="PATRIC" id="fig|1359163.3.peg.495"/>
<dbReference type="HAMAP" id="MF_00162">
    <property type="entry name" value="GSH_S"/>
    <property type="match status" value="1"/>
</dbReference>
<dbReference type="Pfam" id="PF02955">
    <property type="entry name" value="GSH-S_ATP"/>
    <property type="match status" value="1"/>
</dbReference>
<dbReference type="InterPro" id="IPR016185">
    <property type="entry name" value="PreATP-grasp_dom_sf"/>
</dbReference>
<reference evidence="12 13" key="1">
    <citation type="submission" date="2015-02" db="EMBL/GenBank/DDBJ databases">
        <title>Genome Sequencing of Rickettsiales.</title>
        <authorList>
            <person name="Daugherty S.C."/>
            <person name="Su Q."/>
            <person name="Abolude K."/>
            <person name="Beier-Sexton M."/>
            <person name="Carlyon J.A."/>
            <person name="Carter R."/>
            <person name="Day N.P."/>
            <person name="Dumler S.J."/>
            <person name="Dyachenko V."/>
            <person name="Godinez A."/>
            <person name="Kurtti T.J."/>
            <person name="Lichay M."/>
            <person name="Mullins K.E."/>
            <person name="Ott S."/>
            <person name="Pappas-Brown V."/>
            <person name="Paris D.H."/>
            <person name="Patel P."/>
            <person name="Richards A.L."/>
            <person name="Sadzewicz L."/>
            <person name="Sears K."/>
            <person name="Seidman D."/>
            <person name="Sengamalay N."/>
            <person name="Stenos J."/>
            <person name="Tallon L.J."/>
            <person name="Vincent G."/>
            <person name="Fraser C.M."/>
            <person name="Munderloh U."/>
            <person name="Dunning-Hotopp J.C."/>
        </authorList>
    </citation>
    <scope>NUCLEOTIDE SEQUENCE [LARGE SCALE GENOMIC DNA]</scope>
    <source>
        <strain evidence="12 13">RAC413</strain>
    </source>
</reference>
<dbReference type="PROSITE" id="PS50975">
    <property type="entry name" value="ATP_GRASP"/>
    <property type="match status" value="1"/>
</dbReference>
<dbReference type="InterPro" id="IPR011761">
    <property type="entry name" value="ATP-grasp"/>
</dbReference>
<dbReference type="NCBIfam" id="TIGR01380">
    <property type="entry name" value="glut_syn"/>
    <property type="match status" value="1"/>
</dbReference>
<accession>A0A0F3NQG9</accession>
<comment type="caution">
    <text evidence="12">The sequence shown here is derived from an EMBL/GenBank/DDBJ whole genome shotgun (WGS) entry which is preliminary data.</text>
</comment>
<evidence type="ECO:0000256" key="4">
    <source>
        <dbReference type="ARBA" id="ARBA00022684"/>
    </source>
</evidence>
<keyword evidence="6 10" id="KW-0547">Nucleotide-binding</keyword>
<keyword evidence="8" id="KW-0460">Magnesium</keyword>
<name>A0A0F3NQG9_9RICK</name>
<evidence type="ECO:0000256" key="2">
    <source>
        <dbReference type="ARBA" id="ARBA00001946"/>
    </source>
</evidence>
<dbReference type="InterPro" id="IPR004218">
    <property type="entry name" value="GSHS_ATP-bd"/>
</dbReference>
<comment type="cofactor">
    <cofactor evidence="2">
        <name>Mg(2+)</name>
        <dbReference type="ChEBI" id="CHEBI:18420"/>
    </cofactor>
</comment>
<dbReference type="InterPro" id="IPR004215">
    <property type="entry name" value="GSHS_N"/>
</dbReference>
<evidence type="ECO:0000256" key="9">
    <source>
        <dbReference type="ARBA" id="ARBA00023211"/>
    </source>
</evidence>
<dbReference type="AlphaFoldDB" id="A0A0F3NQG9"/>
<dbReference type="PANTHER" id="PTHR21621:SF4">
    <property type="entry name" value="GLUTATHIONE SYNTHETASE"/>
    <property type="match status" value="1"/>
</dbReference>
<keyword evidence="5" id="KW-0479">Metal-binding</keyword>
<dbReference type="SUPFAM" id="SSF56059">
    <property type="entry name" value="Glutathione synthetase ATP-binding domain-like"/>
    <property type="match status" value="1"/>
</dbReference>
<evidence type="ECO:0000259" key="11">
    <source>
        <dbReference type="PROSITE" id="PS50975"/>
    </source>
</evidence>
<comment type="similarity">
    <text evidence="10">Belongs to the prokaryotic GSH synthase family.</text>
</comment>
<dbReference type="Proteomes" id="UP000033562">
    <property type="component" value="Unassembled WGS sequence"/>
</dbReference>
<evidence type="ECO:0000256" key="10">
    <source>
        <dbReference type="HAMAP-Rule" id="MF_00162"/>
    </source>
</evidence>
<keyword evidence="7 10" id="KW-0067">ATP-binding</keyword>
<dbReference type="UniPathway" id="UPA00142">
    <property type="reaction ID" value="UER00210"/>
</dbReference>
<comment type="pathway">
    <text evidence="10">Sulfur metabolism; glutathione biosynthesis; glutathione from L-cysteine and L-glutamate: step 2/2.</text>
</comment>
<dbReference type="GO" id="GO:0004363">
    <property type="term" value="F:glutathione synthase activity"/>
    <property type="evidence" value="ECO:0007669"/>
    <property type="project" value="UniProtKB-UniRule"/>
</dbReference>
<evidence type="ECO:0000256" key="7">
    <source>
        <dbReference type="ARBA" id="ARBA00022840"/>
    </source>
</evidence>
<dbReference type="STRING" id="1359163.NLO413_0505"/>
<dbReference type="Gene3D" id="3.30.1490.20">
    <property type="entry name" value="ATP-grasp fold, A domain"/>
    <property type="match status" value="1"/>
</dbReference>
<dbReference type="NCBIfam" id="NF003573">
    <property type="entry name" value="PRK05246.1"/>
    <property type="match status" value="1"/>
</dbReference>
<evidence type="ECO:0000313" key="13">
    <source>
        <dbReference type="Proteomes" id="UP000033562"/>
    </source>
</evidence>
<dbReference type="Pfam" id="PF02951">
    <property type="entry name" value="GSH-S_N"/>
    <property type="match status" value="1"/>
</dbReference>
<evidence type="ECO:0000256" key="8">
    <source>
        <dbReference type="ARBA" id="ARBA00022842"/>
    </source>
</evidence>
<keyword evidence="4 10" id="KW-0317">Glutathione biosynthesis</keyword>
<comment type="catalytic activity">
    <reaction evidence="10">
        <text>gamma-L-glutamyl-L-cysteine + glycine + ATP = glutathione + ADP + phosphate + H(+)</text>
        <dbReference type="Rhea" id="RHEA:13557"/>
        <dbReference type="ChEBI" id="CHEBI:15378"/>
        <dbReference type="ChEBI" id="CHEBI:30616"/>
        <dbReference type="ChEBI" id="CHEBI:43474"/>
        <dbReference type="ChEBI" id="CHEBI:57305"/>
        <dbReference type="ChEBI" id="CHEBI:57925"/>
        <dbReference type="ChEBI" id="CHEBI:58173"/>
        <dbReference type="ChEBI" id="CHEBI:456216"/>
        <dbReference type="EC" id="6.3.2.3"/>
    </reaction>
</comment>
<feature type="domain" description="ATP-grasp" evidence="11">
    <location>
        <begin position="111"/>
        <end position="294"/>
    </location>
</feature>
<dbReference type="SUPFAM" id="SSF52440">
    <property type="entry name" value="PreATP-grasp domain"/>
    <property type="match status" value="1"/>
</dbReference>
<dbReference type="EC" id="6.3.2.3" evidence="10"/>
<evidence type="ECO:0000313" key="12">
    <source>
        <dbReference type="EMBL" id="KJV69129.1"/>
    </source>
</evidence>
<dbReference type="GO" id="GO:0046872">
    <property type="term" value="F:metal ion binding"/>
    <property type="evidence" value="ECO:0007669"/>
    <property type="project" value="UniProtKB-KW"/>
</dbReference>
<dbReference type="Gene3D" id="3.40.50.20">
    <property type="match status" value="1"/>
</dbReference>
<keyword evidence="13" id="KW-1185">Reference proteome</keyword>
<evidence type="ECO:0000256" key="5">
    <source>
        <dbReference type="ARBA" id="ARBA00022723"/>
    </source>
</evidence>
<dbReference type="InterPro" id="IPR013815">
    <property type="entry name" value="ATP_grasp_subdomain_1"/>
</dbReference>
<evidence type="ECO:0000256" key="1">
    <source>
        <dbReference type="ARBA" id="ARBA00001936"/>
    </source>
</evidence>
<keyword evidence="3 10" id="KW-0436">Ligase</keyword>
<sequence length="306" mass="35356">MDRDVIAEKDVSVHFIKEAQRRGYLVFFYEPHQLAFKLNKPIAQASIVYVQNNMLCFGEEEELDLESLDILFIRQNPPFNMRYITSTYILEKLKNVVLINDPKSLRDCPEKLLPLSFPQFIPPTLITENIQLIRYFYQEYEDVILKPLYSYGGNDVIRFCKIMNIEVIASLMISKYNCPIVVQKFLPDIYSDKRIVLLDGKPIGAIKRKILSQYEIRTNLTLGSIPEATTLSDRDNEICSLVGKELLSRGLVFAGIDILNGYLLEINVTSPCGILQINQVYNVTLEKDCWDCFESKLKDRKFSLNN</sequence>
<dbReference type="GO" id="GO:0005737">
    <property type="term" value="C:cytoplasm"/>
    <property type="evidence" value="ECO:0007669"/>
    <property type="project" value="TreeGrafter"/>
</dbReference>
<dbReference type="GO" id="GO:0005524">
    <property type="term" value="F:ATP binding"/>
    <property type="evidence" value="ECO:0007669"/>
    <property type="project" value="UniProtKB-UniRule"/>
</dbReference>
<proteinExistence type="inferred from homology"/>
<comment type="cofactor">
    <cofactor evidence="1">
        <name>Mn(2+)</name>
        <dbReference type="ChEBI" id="CHEBI:29035"/>
    </cofactor>
</comment>
<gene>
    <name evidence="10 12" type="primary">gshB</name>
    <name evidence="12" type="ORF">NLO413_0505</name>
</gene>
<evidence type="ECO:0000256" key="6">
    <source>
        <dbReference type="ARBA" id="ARBA00022741"/>
    </source>
</evidence>
<dbReference type="EMBL" id="LANX01000001">
    <property type="protein sequence ID" value="KJV69129.1"/>
    <property type="molecule type" value="Genomic_DNA"/>
</dbReference>
<dbReference type="PANTHER" id="PTHR21621">
    <property type="entry name" value="RIBOSOMAL PROTEIN S6 MODIFICATION PROTEIN"/>
    <property type="match status" value="1"/>
</dbReference>